<dbReference type="PATRIC" id="fig|400092.3.peg.942"/>
<evidence type="ECO:0000313" key="2">
    <source>
        <dbReference type="EMBL" id="AKD02466.1"/>
    </source>
</evidence>
<name>A0A0E3UW81_9BACT</name>
<dbReference type="InterPro" id="IPR012337">
    <property type="entry name" value="RNaseH-like_sf"/>
</dbReference>
<dbReference type="GO" id="GO:0006313">
    <property type="term" value="P:DNA transposition"/>
    <property type="evidence" value="ECO:0007669"/>
    <property type="project" value="InterPro"/>
</dbReference>
<dbReference type="PANTHER" id="PTHR33258">
    <property type="entry name" value="TRANSPOSASE INSL FOR INSERTION SEQUENCE ELEMENT IS186A-RELATED"/>
    <property type="match status" value="1"/>
</dbReference>
<reference evidence="2 3" key="1">
    <citation type="journal article" date="2015" name="Sci. Rep.">
        <title>Unraveling adaptation of Pontibacter korlensis to radiation and infertility in desert through complete genome and comparative transcriptomic analysis.</title>
        <authorList>
            <person name="Dai J."/>
            <person name="Dai W."/>
            <person name="Qiu C."/>
            <person name="Yang Z."/>
            <person name="Zhang Y."/>
            <person name="Zhou M."/>
            <person name="Zhang L."/>
            <person name="Fang C."/>
            <person name="Gao Q."/>
            <person name="Yang Q."/>
            <person name="Li X."/>
            <person name="Wang Z."/>
            <person name="Wang Z."/>
            <person name="Jia Z."/>
            <person name="Chen X."/>
        </authorList>
    </citation>
    <scope>NUCLEOTIDE SEQUENCE [LARGE SCALE GENOMIC DNA]</scope>
    <source>
        <strain evidence="2 3">X14-1T</strain>
    </source>
</reference>
<gene>
    <name evidence="2" type="ORF">PKOR_04215</name>
</gene>
<dbReference type="GO" id="GO:0003677">
    <property type="term" value="F:DNA binding"/>
    <property type="evidence" value="ECO:0007669"/>
    <property type="project" value="InterPro"/>
</dbReference>
<feature type="domain" description="Transposase IS4-like" evidence="1">
    <location>
        <begin position="3"/>
        <end position="89"/>
    </location>
</feature>
<organism evidence="2 3">
    <name type="scientific">Pontibacter korlensis</name>
    <dbReference type="NCBI Taxonomy" id="400092"/>
    <lineage>
        <taxon>Bacteria</taxon>
        <taxon>Pseudomonadati</taxon>
        <taxon>Bacteroidota</taxon>
        <taxon>Cytophagia</taxon>
        <taxon>Cytophagales</taxon>
        <taxon>Hymenobacteraceae</taxon>
        <taxon>Pontibacter</taxon>
    </lineage>
</organism>
<dbReference type="AlphaFoldDB" id="A0A0E3UW81"/>
<dbReference type="InterPro" id="IPR002559">
    <property type="entry name" value="Transposase_11"/>
</dbReference>
<proteinExistence type="predicted"/>
<evidence type="ECO:0000259" key="1">
    <source>
        <dbReference type="Pfam" id="PF01609"/>
    </source>
</evidence>
<keyword evidence="3" id="KW-1185">Reference proteome</keyword>
<accession>A0A0E3UW81</accession>
<dbReference type="STRING" id="400092.PKOR_04215"/>
<protein>
    <recommendedName>
        <fullName evidence="1">Transposase IS4-like domain-containing protein</fullName>
    </recommendedName>
</protein>
<dbReference type="EMBL" id="CP009621">
    <property type="protein sequence ID" value="AKD02466.1"/>
    <property type="molecule type" value="Genomic_DNA"/>
</dbReference>
<dbReference type="PANTHER" id="PTHR33258:SF1">
    <property type="entry name" value="TRANSPOSASE INSL FOR INSERTION SEQUENCE ELEMENT IS186A-RELATED"/>
    <property type="match status" value="1"/>
</dbReference>
<dbReference type="KEGG" id="pko:PKOR_04215"/>
<sequence>MSLRERGGHYAGRPLRLVRARVEASGEEIWFVTSIAWLESYQVAAIYQERWQIEGLIKFLKQRLQPGHLVTRDVNGIQVMGSMTLIVALLPIVYRKLDSDRRAKLRFAQELDTEIVRQIVLLCGGDPAKMENFVT</sequence>
<dbReference type="Proteomes" id="UP000033109">
    <property type="component" value="Chromosome"/>
</dbReference>
<dbReference type="SUPFAM" id="SSF53098">
    <property type="entry name" value="Ribonuclease H-like"/>
    <property type="match status" value="1"/>
</dbReference>
<dbReference type="Pfam" id="PF01609">
    <property type="entry name" value="DDE_Tnp_1"/>
    <property type="match status" value="1"/>
</dbReference>
<dbReference type="HOGENOM" id="CLU_1883855_0_0_10"/>
<dbReference type="GO" id="GO:0004803">
    <property type="term" value="F:transposase activity"/>
    <property type="evidence" value="ECO:0007669"/>
    <property type="project" value="InterPro"/>
</dbReference>
<evidence type="ECO:0000313" key="3">
    <source>
        <dbReference type="Proteomes" id="UP000033109"/>
    </source>
</evidence>